<feature type="compositionally biased region" description="Low complexity" evidence="1">
    <location>
        <begin position="165"/>
        <end position="179"/>
    </location>
</feature>
<comment type="caution">
    <text evidence="2">The sequence shown here is derived from an EMBL/GenBank/DDBJ whole genome shotgun (WGS) entry which is preliminary data.</text>
</comment>
<name>A0A0F9DDX3_9ZZZZ</name>
<organism evidence="2">
    <name type="scientific">marine sediment metagenome</name>
    <dbReference type="NCBI Taxonomy" id="412755"/>
    <lineage>
        <taxon>unclassified sequences</taxon>
        <taxon>metagenomes</taxon>
        <taxon>ecological metagenomes</taxon>
    </lineage>
</organism>
<proteinExistence type="predicted"/>
<dbReference type="EMBL" id="LAZR01029349">
    <property type="protein sequence ID" value="KKL59844.1"/>
    <property type="molecule type" value="Genomic_DNA"/>
</dbReference>
<accession>A0A0F9DDX3</accession>
<reference evidence="2" key="1">
    <citation type="journal article" date="2015" name="Nature">
        <title>Complex archaea that bridge the gap between prokaryotes and eukaryotes.</title>
        <authorList>
            <person name="Spang A."/>
            <person name="Saw J.H."/>
            <person name="Jorgensen S.L."/>
            <person name="Zaremba-Niedzwiedzka K."/>
            <person name="Martijn J."/>
            <person name="Lind A.E."/>
            <person name="van Eijk R."/>
            <person name="Schleper C."/>
            <person name="Guy L."/>
            <person name="Ettema T.J."/>
        </authorList>
    </citation>
    <scope>NUCLEOTIDE SEQUENCE</scope>
</reference>
<gene>
    <name evidence="2" type="ORF">LCGC14_2211250</name>
</gene>
<dbReference type="AlphaFoldDB" id="A0A0F9DDX3"/>
<sequence>MTVSNIQHKSSVTLTTEDGKNTAIVTKWKVTFKASSTFSLSNTKTYHVVILSEHKRGYTGLSALKKRGWTGSSAVTSAYVTNTIPKKNDLSRSTLHVETDSNTEVLKDHTGKIMCSFDRANSVDLGFAIEPAEFDRVRSISEGLIGQLGEFLRVHLSAPEKKAPEVAAAPSAKGAGKAPTAVGGKDEAKAEEEEERKAPEKPKGLIRSGLSALSGRVAALGSFAKSQVTCNRVGVIVMLAVPAILSYYINNDSGFDQSSLNSL</sequence>
<feature type="region of interest" description="Disordered" evidence="1">
    <location>
        <begin position="165"/>
        <end position="205"/>
    </location>
</feature>
<evidence type="ECO:0000313" key="2">
    <source>
        <dbReference type="EMBL" id="KKL59844.1"/>
    </source>
</evidence>
<evidence type="ECO:0000256" key="1">
    <source>
        <dbReference type="SAM" id="MobiDB-lite"/>
    </source>
</evidence>
<protein>
    <submittedName>
        <fullName evidence="2">Uncharacterized protein</fullName>
    </submittedName>
</protein>